<accession>A0A4R4EA32</accession>
<name>A0A4R4EA32_9BACL</name>
<dbReference type="InterPro" id="IPR052533">
    <property type="entry name" value="WalJ/YycJ-like"/>
</dbReference>
<dbReference type="Gene3D" id="3.60.15.10">
    <property type="entry name" value="Ribonuclease Z/Hydroxyacylglutathione hydrolase-like"/>
    <property type="match status" value="1"/>
</dbReference>
<dbReference type="InterPro" id="IPR001279">
    <property type="entry name" value="Metallo-B-lactamas"/>
</dbReference>
<comment type="function">
    <text evidence="2">Counteracts the endogenous Pycsar antiviral defense system. Phosphodiesterase that enables metal-dependent hydrolysis of host cyclic nucleotide Pycsar defense signals such as cCMP and cUMP.</text>
</comment>
<evidence type="ECO:0000313" key="6">
    <source>
        <dbReference type="Proteomes" id="UP000295418"/>
    </source>
</evidence>
<dbReference type="SUPFAM" id="SSF56281">
    <property type="entry name" value="Metallo-hydrolase/oxidoreductase"/>
    <property type="match status" value="1"/>
</dbReference>
<evidence type="ECO:0000313" key="5">
    <source>
        <dbReference type="EMBL" id="TCZ76077.1"/>
    </source>
</evidence>
<evidence type="ECO:0000256" key="1">
    <source>
        <dbReference type="ARBA" id="ARBA00034221"/>
    </source>
</evidence>
<evidence type="ECO:0000256" key="2">
    <source>
        <dbReference type="ARBA" id="ARBA00034301"/>
    </source>
</evidence>
<proteinExistence type="predicted"/>
<dbReference type="PANTHER" id="PTHR47619:SF1">
    <property type="entry name" value="EXODEOXYRIBONUCLEASE WALJ"/>
    <property type="match status" value="1"/>
</dbReference>
<dbReference type="GO" id="GO:0016787">
    <property type="term" value="F:hydrolase activity"/>
    <property type="evidence" value="ECO:0007669"/>
    <property type="project" value="UniProtKB-KW"/>
</dbReference>
<dbReference type="Pfam" id="PF12706">
    <property type="entry name" value="Lactamase_B_2"/>
    <property type="match status" value="1"/>
</dbReference>
<protein>
    <submittedName>
        <fullName evidence="5">MBL fold metallo-hydrolase</fullName>
    </submittedName>
</protein>
<organism evidence="5 6">
    <name type="scientific">Paenibacillus albiflavus</name>
    <dbReference type="NCBI Taxonomy" id="2545760"/>
    <lineage>
        <taxon>Bacteria</taxon>
        <taxon>Bacillati</taxon>
        <taxon>Bacillota</taxon>
        <taxon>Bacilli</taxon>
        <taxon>Bacillales</taxon>
        <taxon>Paenibacillaceae</taxon>
        <taxon>Paenibacillus</taxon>
    </lineage>
</organism>
<dbReference type="PANTHER" id="PTHR47619">
    <property type="entry name" value="METALLO-HYDROLASE YYCJ-RELATED"/>
    <property type="match status" value="1"/>
</dbReference>
<reference evidence="5 6" key="1">
    <citation type="submission" date="2019-03" db="EMBL/GenBank/DDBJ databases">
        <authorList>
            <person name="Kim M.K.M."/>
        </authorList>
    </citation>
    <scope>NUCLEOTIDE SEQUENCE [LARGE SCALE GENOMIC DNA]</scope>
    <source>
        <strain evidence="5 6">18JY21-1</strain>
    </source>
</reference>
<dbReference type="RefSeq" id="WP_132418803.1">
    <property type="nucleotide sequence ID" value="NZ_SKFG01000014.1"/>
</dbReference>
<gene>
    <name evidence="5" type="ORF">E0485_14620</name>
</gene>
<feature type="domain" description="Metallo-beta-lactamase" evidence="4">
    <location>
        <begin position="11"/>
        <end position="184"/>
    </location>
</feature>
<dbReference type="AlphaFoldDB" id="A0A4R4EA32"/>
<comment type="caution">
    <text evidence="5">The sequence shown here is derived from an EMBL/GenBank/DDBJ whole genome shotgun (WGS) entry which is preliminary data.</text>
</comment>
<dbReference type="EMBL" id="SKFG01000014">
    <property type="protein sequence ID" value="TCZ76077.1"/>
    <property type="molecule type" value="Genomic_DNA"/>
</dbReference>
<dbReference type="SMART" id="SM00849">
    <property type="entry name" value="Lactamase_B"/>
    <property type="match status" value="1"/>
</dbReference>
<evidence type="ECO:0000256" key="3">
    <source>
        <dbReference type="ARBA" id="ARBA00048505"/>
    </source>
</evidence>
<keyword evidence="5" id="KW-0378">Hydrolase</keyword>
<dbReference type="InterPro" id="IPR036866">
    <property type="entry name" value="RibonucZ/Hydroxyglut_hydro"/>
</dbReference>
<keyword evidence="6" id="KW-1185">Reference proteome</keyword>
<dbReference type="OrthoDB" id="9781189at2"/>
<sequence>MKVNIIASGSDGNCIHIQSGDTGILIDAGKWKRDIEKRLLARGINASTDIQAIFVTHAHGDHIRGLTLANKYNIPVYATEGEWRGISGVKDEVKHTLHTLYGKYEMIWIWNMNIYPFKVHHDAYEPVGYAIEDDYGNRCCVVFDTGHIDQDMLEMMEGNIYIVESNYDEAMLENGTYSDYLKARIASDIGHLSNDQTAVALAKLVHGNGERIYLTHLSSNNNMPALAEMTVKRALRQRGFELGKHYFLEVVGC</sequence>
<comment type="catalytic activity">
    <reaction evidence="1">
        <text>3',5'-cyclic CMP + H2O = CMP + H(+)</text>
        <dbReference type="Rhea" id="RHEA:72675"/>
        <dbReference type="ChEBI" id="CHEBI:15377"/>
        <dbReference type="ChEBI" id="CHEBI:15378"/>
        <dbReference type="ChEBI" id="CHEBI:58003"/>
        <dbReference type="ChEBI" id="CHEBI:60377"/>
    </reaction>
    <physiologicalReaction direction="left-to-right" evidence="1">
        <dbReference type="Rhea" id="RHEA:72676"/>
    </physiologicalReaction>
</comment>
<evidence type="ECO:0000259" key="4">
    <source>
        <dbReference type="SMART" id="SM00849"/>
    </source>
</evidence>
<comment type="catalytic activity">
    <reaction evidence="3">
        <text>3',5'-cyclic UMP + H2O = UMP + H(+)</text>
        <dbReference type="Rhea" id="RHEA:70575"/>
        <dbReference type="ChEBI" id="CHEBI:15377"/>
        <dbReference type="ChEBI" id="CHEBI:15378"/>
        <dbReference type="ChEBI" id="CHEBI:57865"/>
        <dbReference type="ChEBI" id="CHEBI:184387"/>
    </reaction>
    <physiologicalReaction direction="left-to-right" evidence="3">
        <dbReference type="Rhea" id="RHEA:70576"/>
    </physiologicalReaction>
</comment>
<dbReference type="Proteomes" id="UP000295418">
    <property type="component" value="Unassembled WGS sequence"/>
</dbReference>